<feature type="region of interest" description="Disordered" evidence="1">
    <location>
        <begin position="448"/>
        <end position="475"/>
    </location>
</feature>
<feature type="compositionally biased region" description="Low complexity" evidence="1">
    <location>
        <begin position="67"/>
        <end position="79"/>
    </location>
</feature>
<evidence type="ECO:0000256" key="1">
    <source>
        <dbReference type="SAM" id="MobiDB-lite"/>
    </source>
</evidence>
<dbReference type="AlphaFoldDB" id="A0A836GYL8"/>
<dbReference type="Proteomes" id="UP000674179">
    <property type="component" value="Chromosome 31"/>
</dbReference>
<protein>
    <submittedName>
        <fullName evidence="3">Uncharacterized protein</fullName>
    </submittedName>
</protein>
<sequence length="859" mass="92904">MPSAVYIPCTRGGSSIFSKQNRHREQSAPPISESMVRERLSVNLPDSFNYLNNTQARGRGCRPRLRSSSSSSASSDSSATHSDRAERDGPGGERRSRHPHSSSRDSSSNSSSSRRSSPSASAGGEKYAFHARLAKIGRNAPDSESTAVAQCCDTVSGTLRLLEQAQLCAGDSDSDGAAGFFWLDLHGVPPPHQRRPRRRERAALRDAGSGDAPMSALWAALGLQASTARSFTTVCEERQEHPRPGRTALDDVYEEELVGLSFPDDRVLQVEPLQASAGAEVAIDERDSNRYPEELGEGKCEPETAAKRVPLGGAARPTYYVVLELATLLTLIPVSVTTMSEAAWTNALLPRAPSFAACENEPLNDLDWTEHFEGCALAFPAAAAAIKRPAAPVPPAGTRQVAQQPLHTRELAETPLITSTYVVCFPTGCVTWCPASTLGLTSADRRAQRRAAAAEGRQRRRRSPHGHDEKAAAEGGSCDALNADADDCAEVQYVKLWEQLQASVLSRMRHMAQRSRSTTCSSYARSGSASDEPSTLWAGASTEPVLCTSVFLSLLLSSVCYAYLPNTARVLGEVDAIDSMLPLIDLDCESDQADALRRALLLRRRLALHRRLLFQKASLLEALDRPTMHTVARFVRSFRAQAWTARRPALGVVEAQHESGVCSSAGEGGRSASLRFARIESPRANARKGLRSDLASSCEALEGVNATGLQGAASLKNMCSCHTAQRAVWGVSSPPELITAPPSLHALHNSIVSVLRHLEVARTVLGNTTLIYASKVNFTNSRTSERSDYFSLLCQYVLLVVLPLNIVASHWGMNCPVPFMNVEGTVPFWGIVGVLAFIGVVGLIFPVYAYRTRKIYLIS</sequence>
<dbReference type="GeneID" id="94170028"/>
<keyword evidence="2" id="KW-1133">Transmembrane helix</keyword>
<feature type="region of interest" description="Disordered" evidence="1">
    <location>
        <begin position="190"/>
        <end position="211"/>
    </location>
</feature>
<dbReference type="PANTHER" id="PTHR21535">
    <property type="entry name" value="MAGNESIUM AND COBALT TRANSPORT PROTEIN/MITOCHONDRIAL IMPORT INNER MEMBRANE TRANSLOCASE SUBUNIT TIM8"/>
    <property type="match status" value="1"/>
</dbReference>
<dbReference type="OrthoDB" id="29879at2759"/>
<feature type="compositionally biased region" description="Polar residues" evidence="1">
    <location>
        <begin position="44"/>
        <end position="56"/>
    </location>
</feature>
<evidence type="ECO:0000313" key="3">
    <source>
        <dbReference type="EMBL" id="KAG5472098.1"/>
    </source>
</evidence>
<proteinExistence type="predicted"/>
<gene>
    <name evidence="3" type="ORF">CUR178_02768</name>
</gene>
<dbReference type="EMBL" id="JAFHKP010000031">
    <property type="protein sequence ID" value="KAG5472098.1"/>
    <property type="molecule type" value="Genomic_DNA"/>
</dbReference>
<keyword evidence="2" id="KW-0812">Transmembrane</keyword>
<feature type="region of interest" description="Disordered" evidence="1">
    <location>
        <begin position="1"/>
        <end position="125"/>
    </location>
</feature>
<feature type="compositionally biased region" description="Basic and acidic residues" evidence="1">
    <location>
        <begin position="81"/>
        <end position="94"/>
    </location>
</feature>
<comment type="caution">
    <text evidence="3">The sequence shown here is derived from an EMBL/GenBank/DDBJ whole genome shotgun (WGS) entry which is preliminary data.</text>
</comment>
<dbReference type="KEGG" id="lenr:94170028"/>
<reference evidence="3 4" key="1">
    <citation type="submission" date="2021-02" db="EMBL/GenBank/DDBJ databases">
        <title>Leishmania (Mundinia) enrietti genome sequencing and assembly.</title>
        <authorList>
            <person name="Almutairi H."/>
            <person name="Gatherer D."/>
        </authorList>
    </citation>
    <scope>NUCLEOTIDE SEQUENCE [LARGE SCALE GENOMIC DNA]</scope>
    <source>
        <strain evidence="3">CUR178</strain>
    </source>
</reference>
<evidence type="ECO:0000313" key="4">
    <source>
        <dbReference type="Proteomes" id="UP000674179"/>
    </source>
</evidence>
<name>A0A836GYL8_LEIEN</name>
<organism evidence="3 4">
    <name type="scientific">Leishmania enriettii</name>
    <dbReference type="NCBI Taxonomy" id="5663"/>
    <lineage>
        <taxon>Eukaryota</taxon>
        <taxon>Discoba</taxon>
        <taxon>Euglenozoa</taxon>
        <taxon>Kinetoplastea</taxon>
        <taxon>Metakinetoplastina</taxon>
        <taxon>Trypanosomatida</taxon>
        <taxon>Trypanosomatidae</taxon>
        <taxon>Leishmaniinae</taxon>
        <taxon>Leishmania</taxon>
    </lineage>
</organism>
<feature type="transmembrane region" description="Helical" evidence="2">
    <location>
        <begin position="789"/>
        <end position="808"/>
    </location>
</feature>
<dbReference type="PANTHER" id="PTHR21535:SF93">
    <property type="entry name" value="CORA-LIKE MG2+ TRANSPORTER PROTEIN"/>
    <property type="match status" value="1"/>
</dbReference>
<keyword evidence="4" id="KW-1185">Reference proteome</keyword>
<feature type="transmembrane region" description="Helical" evidence="2">
    <location>
        <begin position="828"/>
        <end position="850"/>
    </location>
</feature>
<feature type="compositionally biased region" description="Low complexity" evidence="1">
    <location>
        <begin position="104"/>
        <end position="122"/>
    </location>
</feature>
<evidence type="ECO:0000256" key="2">
    <source>
        <dbReference type="SAM" id="Phobius"/>
    </source>
</evidence>
<dbReference type="RefSeq" id="XP_067690621.1">
    <property type="nucleotide sequence ID" value="XM_067834518.1"/>
</dbReference>
<accession>A0A836GYL8</accession>
<keyword evidence="2" id="KW-0472">Membrane</keyword>